<reference evidence="2 3" key="1">
    <citation type="journal article" date="2012" name="Nature">
        <title>Repeated polyploidization of Gossypium genomes and the evolution of spinnable cotton fibres.</title>
        <authorList>
            <person name="Paterson A.H."/>
            <person name="Wendel J.F."/>
            <person name="Gundlach H."/>
            <person name="Guo H."/>
            <person name="Jenkins J."/>
            <person name="Jin D."/>
            <person name="Llewellyn D."/>
            <person name="Showmaker K.C."/>
            <person name="Shu S."/>
            <person name="Udall J."/>
            <person name="Yoo M.J."/>
            <person name="Byers R."/>
            <person name="Chen W."/>
            <person name="Doron-Faigenboim A."/>
            <person name="Duke M.V."/>
            <person name="Gong L."/>
            <person name="Grimwood J."/>
            <person name="Grover C."/>
            <person name="Grupp K."/>
            <person name="Hu G."/>
            <person name="Lee T.H."/>
            <person name="Li J."/>
            <person name="Lin L."/>
            <person name="Liu T."/>
            <person name="Marler B.S."/>
            <person name="Page J.T."/>
            <person name="Roberts A.W."/>
            <person name="Romanel E."/>
            <person name="Sanders W.S."/>
            <person name="Szadkowski E."/>
            <person name="Tan X."/>
            <person name="Tang H."/>
            <person name="Xu C."/>
            <person name="Wang J."/>
            <person name="Wang Z."/>
            <person name="Zhang D."/>
            <person name="Zhang L."/>
            <person name="Ashrafi H."/>
            <person name="Bedon F."/>
            <person name="Bowers J.E."/>
            <person name="Brubaker C.L."/>
            <person name="Chee P.W."/>
            <person name="Das S."/>
            <person name="Gingle A.R."/>
            <person name="Haigler C.H."/>
            <person name="Harker D."/>
            <person name="Hoffmann L.V."/>
            <person name="Hovav R."/>
            <person name="Jones D.C."/>
            <person name="Lemke C."/>
            <person name="Mansoor S."/>
            <person name="ur Rahman M."/>
            <person name="Rainville L.N."/>
            <person name="Rambani A."/>
            <person name="Reddy U.K."/>
            <person name="Rong J.K."/>
            <person name="Saranga Y."/>
            <person name="Scheffler B.E."/>
            <person name="Scheffler J.A."/>
            <person name="Stelly D.M."/>
            <person name="Triplett B.A."/>
            <person name="Van Deynze A."/>
            <person name="Vaslin M.F."/>
            <person name="Waghmare V.N."/>
            <person name="Walford S.A."/>
            <person name="Wright R.J."/>
            <person name="Zaki E.A."/>
            <person name="Zhang T."/>
            <person name="Dennis E.S."/>
            <person name="Mayer K.F."/>
            <person name="Peterson D.G."/>
            <person name="Rokhsar D.S."/>
            <person name="Wang X."/>
            <person name="Schmutz J."/>
        </authorList>
    </citation>
    <scope>NUCLEOTIDE SEQUENCE [LARGE SCALE GENOMIC DNA]</scope>
</reference>
<dbReference type="AlphaFoldDB" id="A0A0D2NZ57"/>
<evidence type="ECO:0000259" key="1">
    <source>
        <dbReference type="Pfam" id="PF14392"/>
    </source>
</evidence>
<evidence type="ECO:0000313" key="3">
    <source>
        <dbReference type="Proteomes" id="UP000032304"/>
    </source>
</evidence>
<proteinExistence type="predicted"/>
<organism evidence="2 3">
    <name type="scientific">Gossypium raimondii</name>
    <name type="common">Peruvian cotton</name>
    <name type="synonym">Gossypium klotzschianum subsp. raimondii</name>
    <dbReference type="NCBI Taxonomy" id="29730"/>
    <lineage>
        <taxon>Eukaryota</taxon>
        <taxon>Viridiplantae</taxon>
        <taxon>Streptophyta</taxon>
        <taxon>Embryophyta</taxon>
        <taxon>Tracheophyta</taxon>
        <taxon>Spermatophyta</taxon>
        <taxon>Magnoliopsida</taxon>
        <taxon>eudicotyledons</taxon>
        <taxon>Gunneridae</taxon>
        <taxon>Pentapetalae</taxon>
        <taxon>rosids</taxon>
        <taxon>malvids</taxon>
        <taxon>Malvales</taxon>
        <taxon>Malvaceae</taxon>
        <taxon>Malvoideae</taxon>
        <taxon>Gossypium</taxon>
    </lineage>
</organism>
<dbReference type="InterPro" id="IPR025836">
    <property type="entry name" value="Zn_knuckle_CX2CX4HX4C"/>
</dbReference>
<dbReference type="Pfam" id="PF14392">
    <property type="entry name" value="zf-CCHC_4"/>
    <property type="match status" value="1"/>
</dbReference>
<accession>A0A0D2NZ57</accession>
<keyword evidence="3" id="KW-1185">Reference proteome</keyword>
<dbReference type="STRING" id="29730.A0A0D2NZ57"/>
<dbReference type="Gramene" id="KJB19443">
    <property type="protein sequence ID" value="KJB19443"/>
    <property type="gene ID" value="B456_003G102400"/>
</dbReference>
<name>A0A0D2NZ57_GOSRA</name>
<gene>
    <name evidence="2" type="ORF">B456_003G102400</name>
</gene>
<dbReference type="Proteomes" id="UP000032304">
    <property type="component" value="Chromosome 3"/>
</dbReference>
<evidence type="ECO:0000313" key="2">
    <source>
        <dbReference type="EMBL" id="KJB19443.1"/>
    </source>
</evidence>
<sequence length="185" mass="22117">MKGSKKNIYVFHFDDPIDQSYILKENFWSSEGVFFVFDIWRPNTVLRPLFTRGTLLVIDKGITTGNHAKFPMNIRFLRVRICIDPWRPLLAGCFVRVGEGRRIWIQFRYERVFRICKNCRRIRHTYPSCGVDNLDIERELNSQLDNIRHKFGYDIGMDVQEVHFVNKMSAFLHRSDRRATLVYYC</sequence>
<dbReference type="EMBL" id="CM001742">
    <property type="protein sequence ID" value="KJB19443.1"/>
    <property type="molecule type" value="Genomic_DNA"/>
</dbReference>
<feature type="domain" description="Zinc knuckle CX2CX4HX4C" evidence="1">
    <location>
        <begin position="87"/>
        <end position="129"/>
    </location>
</feature>
<protein>
    <recommendedName>
        <fullName evidence="1">Zinc knuckle CX2CX4HX4C domain-containing protein</fullName>
    </recommendedName>
</protein>